<dbReference type="CDD" id="cd00170">
    <property type="entry name" value="SEC14"/>
    <property type="match status" value="1"/>
</dbReference>
<dbReference type="Gene3D" id="1.20.5.1200">
    <property type="entry name" value="Alpha-tocopherol transfer"/>
    <property type="match status" value="1"/>
</dbReference>
<dbReference type="OrthoDB" id="75724at2759"/>
<name>A0A8S3ZUD4_9EUPU</name>
<dbReference type="SUPFAM" id="SSF52087">
    <property type="entry name" value="CRAL/TRIO domain"/>
    <property type="match status" value="1"/>
</dbReference>
<dbReference type="GO" id="GO:1902936">
    <property type="term" value="F:phosphatidylinositol bisphosphate binding"/>
    <property type="evidence" value="ECO:0007669"/>
    <property type="project" value="TreeGrafter"/>
</dbReference>
<organism evidence="2 3">
    <name type="scientific">Candidula unifasciata</name>
    <dbReference type="NCBI Taxonomy" id="100452"/>
    <lineage>
        <taxon>Eukaryota</taxon>
        <taxon>Metazoa</taxon>
        <taxon>Spiralia</taxon>
        <taxon>Lophotrochozoa</taxon>
        <taxon>Mollusca</taxon>
        <taxon>Gastropoda</taxon>
        <taxon>Heterobranchia</taxon>
        <taxon>Euthyneura</taxon>
        <taxon>Panpulmonata</taxon>
        <taxon>Eupulmonata</taxon>
        <taxon>Stylommatophora</taxon>
        <taxon>Helicina</taxon>
        <taxon>Helicoidea</taxon>
        <taxon>Geomitridae</taxon>
        <taxon>Candidula</taxon>
    </lineage>
</organism>
<dbReference type="PRINTS" id="PR00180">
    <property type="entry name" value="CRETINALDHBP"/>
</dbReference>
<dbReference type="Gene3D" id="3.40.525.10">
    <property type="entry name" value="CRAL-TRIO lipid binding domain"/>
    <property type="match status" value="1"/>
</dbReference>
<dbReference type="GO" id="GO:0016020">
    <property type="term" value="C:membrane"/>
    <property type="evidence" value="ECO:0007669"/>
    <property type="project" value="TreeGrafter"/>
</dbReference>
<evidence type="ECO:0000313" key="3">
    <source>
        <dbReference type="Proteomes" id="UP000678393"/>
    </source>
</evidence>
<accession>A0A8S3ZUD4</accession>
<keyword evidence="3" id="KW-1185">Reference proteome</keyword>
<feature type="non-terminal residue" evidence="2">
    <location>
        <position position="123"/>
    </location>
</feature>
<reference evidence="2" key="1">
    <citation type="submission" date="2021-04" db="EMBL/GenBank/DDBJ databases">
        <authorList>
            <consortium name="Molecular Ecology Group"/>
        </authorList>
    </citation>
    <scope>NUCLEOTIDE SEQUENCE</scope>
</reference>
<dbReference type="PANTHER" id="PTHR10174:SF208">
    <property type="entry name" value="CRAL-TRIO DOMAIN-CONTAINING PROTEIN DDB_G0278031"/>
    <property type="match status" value="1"/>
</dbReference>
<dbReference type="PANTHER" id="PTHR10174">
    <property type="entry name" value="ALPHA-TOCOPHEROL TRANSFER PROTEIN-RELATED"/>
    <property type="match status" value="1"/>
</dbReference>
<dbReference type="AlphaFoldDB" id="A0A8S3ZUD4"/>
<comment type="caution">
    <text evidence="2">The sequence shown here is derived from an EMBL/GenBank/DDBJ whole genome shotgun (WGS) entry which is preliminary data.</text>
</comment>
<proteinExistence type="predicted"/>
<dbReference type="Pfam" id="PF00650">
    <property type="entry name" value="CRAL_TRIO"/>
    <property type="match status" value="1"/>
</dbReference>
<evidence type="ECO:0000313" key="2">
    <source>
        <dbReference type="EMBL" id="CAG5133157.1"/>
    </source>
</evidence>
<dbReference type="PROSITE" id="PS50191">
    <property type="entry name" value="CRAL_TRIO"/>
    <property type="match status" value="1"/>
</dbReference>
<gene>
    <name evidence="2" type="ORF">CUNI_LOCUS18715</name>
</gene>
<protein>
    <recommendedName>
        <fullName evidence="1">CRAL-TRIO domain-containing protein</fullName>
    </recommendedName>
</protein>
<dbReference type="Proteomes" id="UP000678393">
    <property type="component" value="Unassembled WGS sequence"/>
</dbReference>
<evidence type="ECO:0000259" key="1">
    <source>
        <dbReference type="PROSITE" id="PS50191"/>
    </source>
</evidence>
<dbReference type="InterPro" id="IPR001251">
    <property type="entry name" value="CRAL-TRIO_dom"/>
</dbReference>
<sequence>DVVPMRLRRYDFVKEPTFWDMVFTVLKPFMKAKLLNRVLLNGDKFDKLHSSINSEFLPTDLGGKLPAHSNKEFIESLLASDAQFEEDHKFGFVKMNVNSGNSVSKSGDADMQGLGGTFKKLDI</sequence>
<feature type="domain" description="CRAL-TRIO" evidence="1">
    <location>
        <begin position="1"/>
        <end position="69"/>
    </location>
</feature>
<dbReference type="InterPro" id="IPR036865">
    <property type="entry name" value="CRAL-TRIO_dom_sf"/>
</dbReference>
<dbReference type="EMBL" id="CAJHNH020005979">
    <property type="protein sequence ID" value="CAG5133157.1"/>
    <property type="molecule type" value="Genomic_DNA"/>
</dbReference>